<gene>
    <name evidence="1" type="ORF">NCTC13148_02376</name>
</gene>
<organism evidence="1 2">
    <name type="scientific">Escherichia coli</name>
    <dbReference type="NCBI Taxonomy" id="562"/>
    <lineage>
        <taxon>Bacteria</taxon>
        <taxon>Pseudomonadati</taxon>
        <taxon>Pseudomonadota</taxon>
        <taxon>Gammaproteobacteria</taxon>
        <taxon>Enterobacterales</taxon>
        <taxon>Enterobacteriaceae</taxon>
        <taxon>Escherichia</taxon>
    </lineage>
</organism>
<accession>A0A377BV94</accession>
<dbReference type="Proteomes" id="UP000254255">
    <property type="component" value="Unassembled WGS sequence"/>
</dbReference>
<evidence type="ECO:0000313" key="1">
    <source>
        <dbReference type="EMBL" id="STL77421.1"/>
    </source>
</evidence>
<name>A0A377BV94_ECOLX</name>
<dbReference type="AlphaFoldDB" id="A0A377BV94"/>
<proteinExistence type="predicted"/>
<sequence length="74" mass="8381">MPQRMIRQEILLKTLLFVSIKPGKIRLVIGKNTGHQFDIRAVIVGQTLIPRLAKFTVSPAPLLFTWRNMVVGNV</sequence>
<evidence type="ECO:0000313" key="2">
    <source>
        <dbReference type="Proteomes" id="UP000254255"/>
    </source>
</evidence>
<dbReference type="EMBL" id="UGET01000004">
    <property type="protein sequence ID" value="STL77421.1"/>
    <property type="molecule type" value="Genomic_DNA"/>
</dbReference>
<protein>
    <submittedName>
        <fullName evidence="1">Uncharacterized protein</fullName>
    </submittedName>
</protein>
<reference evidence="1 2" key="1">
    <citation type="submission" date="2018-06" db="EMBL/GenBank/DDBJ databases">
        <authorList>
            <consortium name="Pathogen Informatics"/>
            <person name="Doyle S."/>
        </authorList>
    </citation>
    <scope>NUCLEOTIDE SEQUENCE [LARGE SCALE GENOMIC DNA]</scope>
    <source>
        <strain evidence="1 2">NCTC13148</strain>
    </source>
</reference>